<dbReference type="AlphaFoldDB" id="A0A5E4UAH8"/>
<dbReference type="OrthoDB" id="9814399at2"/>
<dbReference type="PANTHER" id="PTHR36919:SF3">
    <property type="entry name" value="BLL5882 PROTEIN"/>
    <property type="match status" value="1"/>
</dbReference>
<evidence type="ECO:0000313" key="4">
    <source>
        <dbReference type="Proteomes" id="UP000400981"/>
    </source>
</evidence>
<sequence>MPSVASLGRWCAAALLSSSAVVALAAGDMTTPVGVWRIVDDTGDAKALITVAEQDGEYVGSLTKSLGRRDALERRCTACTDWRKDRKLQGLQIIRGLRRDVQRDEYTGGKILDPDSGHEYGCQMKVVDDGRKLEVRGYFGISWLGRTQTWIREP</sequence>
<dbReference type="PANTHER" id="PTHR36919">
    <property type="entry name" value="BLR1215 PROTEIN"/>
    <property type="match status" value="1"/>
</dbReference>
<feature type="signal peptide" evidence="1">
    <location>
        <begin position="1"/>
        <end position="25"/>
    </location>
</feature>
<evidence type="ECO:0000256" key="1">
    <source>
        <dbReference type="SAM" id="SignalP"/>
    </source>
</evidence>
<reference evidence="3 4" key="1">
    <citation type="submission" date="2019-08" db="EMBL/GenBank/DDBJ databases">
        <authorList>
            <person name="Peeters C."/>
        </authorList>
    </citation>
    <scope>NUCLEOTIDE SEQUENCE [LARGE SCALE GENOMIC DNA]</scope>
    <source>
        <strain evidence="3 4">LMG 31012</strain>
    </source>
</reference>
<dbReference type="Gene3D" id="2.40.128.520">
    <property type="match status" value="1"/>
</dbReference>
<evidence type="ECO:0000259" key="2">
    <source>
        <dbReference type="Pfam" id="PF09917"/>
    </source>
</evidence>
<dbReference type="EMBL" id="CABPSH010000003">
    <property type="protein sequence ID" value="VVD96801.1"/>
    <property type="molecule type" value="Genomic_DNA"/>
</dbReference>
<keyword evidence="1" id="KW-0732">Signal</keyword>
<proteinExistence type="predicted"/>
<accession>A0A5E4UAH8</accession>
<dbReference type="Proteomes" id="UP000400981">
    <property type="component" value="Unassembled WGS sequence"/>
</dbReference>
<keyword evidence="4" id="KW-1185">Reference proteome</keyword>
<protein>
    <recommendedName>
        <fullName evidence="2">DUF2147 domain-containing protein</fullName>
    </recommendedName>
</protein>
<dbReference type="InterPro" id="IPR019223">
    <property type="entry name" value="DUF2147"/>
</dbReference>
<evidence type="ECO:0000313" key="3">
    <source>
        <dbReference type="EMBL" id="VVD96801.1"/>
    </source>
</evidence>
<feature type="chain" id="PRO_5023025363" description="DUF2147 domain-containing protein" evidence="1">
    <location>
        <begin position="26"/>
        <end position="154"/>
    </location>
</feature>
<organism evidence="3 4">
    <name type="scientific">Pandoraea eparura</name>
    <dbReference type="NCBI Taxonomy" id="2508291"/>
    <lineage>
        <taxon>Bacteria</taxon>
        <taxon>Pseudomonadati</taxon>
        <taxon>Pseudomonadota</taxon>
        <taxon>Betaproteobacteria</taxon>
        <taxon>Burkholderiales</taxon>
        <taxon>Burkholderiaceae</taxon>
        <taxon>Pandoraea</taxon>
    </lineage>
</organism>
<dbReference type="Pfam" id="PF09917">
    <property type="entry name" value="DUF2147"/>
    <property type="match status" value="1"/>
</dbReference>
<name>A0A5E4UAH8_9BURK</name>
<gene>
    <name evidence="3" type="ORF">PEP31012_01899</name>
</gene>
<feature type="domain" description="DUF2147" evidence="2">
    <location>
        <begin position="34"/>
        <end position="152"/>
    </location>
</feature>